<dbReference type="InterPro" id="IPR015915">
    <property type="entry name" value="Kelch-typ_b-propeller"/>
</dbReference>
<name>A0ABR1RYI3_9PEZI</name>
<protein>
    <recommendedName>
        <fullName evidence="6">Galactose oxidase</fullName>
    </recommendedName>
</protein>
<evidence type="ECO:0000313" key="5">
    <source>
        <dbReference type="Proteomes" id="UP001396898"/>
    </source>
</evidence>
<evidence type="ECO:0008006" key="6">
    <source>
        <dbReference type="Google" id="ProtNLM"/>
    </source>
</evidence>
<dbReference type="EMBL" id="JAQQWI010000009">
    <property type="protein sequence ID" value="KAK8022918.1"/>
    <property type="molecule type" value="Genomic_DNA"/>
</dbReference>
<dbReference type="Gene3D" id="2.120.10.80">
    <property type="entry name" value="Kelch-type beta propeller"/>
    <property type="match status" value="1"/>
</dbReference>
<dbReference type="Proteomes" id="UP001396898">
    <property type="component" value="Unassembled WGS sequence"/>
</dbReference>
<reference evidence="4 5" key="1">
    <citation type="submission" date="2023-01" db="EMBL/GenBank/DDBJ databases">
        <title>Analysis of 21 Apiospora genomes using comparative genomics revels a genus with tremendous synthesis potential of carbohydrate active enzymes and secondary metabolites.</title>
        <authorList>
            <person name="Sorensen T."/>
        </authorList>
    </citation>
    <scope>NUCLEOTIDE SEQUENCE [LARGE SCALE GENOMIC DNA]</scope>
    <source>
        <strain evidence="4 5">CBS 20057</strain>
    </source>
</reference>
<dbReference type="SUPFAM" id="SSF117281">
    <property type="entry name" value="Kelch motif"/>
    <property type="match status" value="1"/>
</dbReference>
<keyword evidence="5" id="KW-1185">Reference proteome</keyword>
<feature type="region of interest" description="Disordered" evidence="3">
    <location>
        <begin position="310"/>
        <end position="330"/>
    </location>
</feature>
<dbReference type="PANTHER" id="PTHR47435:SF10">
    <property type="entry name" value="TIP ELONGATION ABERRANT PROTEIN 3"/>
    <property type="match status" value="1"/>
</dbReference>
<evidence type="ECO:0000256" key="1">
    <source>
        <dbReference type="ARBA" id="ARBA00022737"/>
    </source>
</evidence>
<comment type="caution">
    <text evidence="4">The sequence shown here is derived from an EMBL/GenBank/DDBJ whole genome shotgun (WGS) entry which is preliminary data.</text>
</comment>
<feature type="compositionally biased region" description="Basic and acidic residues" evidence="3">
    <location>
        <begin position="316"/>
        <end position="327"/>
    </location>
</feature>
<keyword evidence="1" id="KW-0677">Repeat</keyword>
<evidence type="ECO:0000313" key="4">
    <source>
        <dbReference type="EMBL" id="KAK8022918.1"/>
    </source>
</evidence>
<dbReference type="PANTHER" id="PTHR47435">
    <property type="entry name" value="KELCH REPEAT PROTEIN (AFU_ORTHOLOGUE AFUA_5G12780)"/>
    <property type="match status" value="1"/>
</dbReference>
<sequence>MAEIAAGVLATEQVLSTAAQATAAYTVAMPSNGLKATFSQIATSPDDDTRASLVRSHHSLTVVGSRAFIFGGRTSKNKLADNEIHSLALPTKDQAYEADYRLIPALPVTESDGVPASRCDHSACAANGRVAIFSGVDEAGSLIQDGTIWLFDVEQSVWHALRAAPSTIPPPARKEGKLFSQGNDFIVYGGKDEAGTPFEDVWRFDYETKAWVRLPNAPAVTSNAAFADHTLYLIAANDDLSSSLHYLDTSRHLVNDNGSPPAAWESVVFPTNPLAPGPRPRENGGLLHVSTGYGRNYLLYFFGERSTSITSSPTEEAEKATETESSDKPTQWSDMWTLQLPSSDVANKSTNLSEAVKPAKIKDAIRAAFGASGKHSWAEVQLTPPGDVSGHAGKLHPGPRGFFGYDVIEKGSSVVIWGGVDAKGETEGDGWIIQLE</sequence>
<evidence type="ECO:0000256" key="3">
    <source>
        <dbReference type="SAM" id="MobiDB-lite"/>
    </source>
</evidence>
<evidence type="ECO:0000256" key="2">
    <source>
        <dbReference type="ARBA" id="ARBA00023004"/>
    </source>
</evidence>
<dbReference type="Pfam" id="PF24681">
    <property type="entry name" value="Kelch_KLHDC2_KLHL20_DRC7"/>
    <property type="match status" value="1"/>
</dbReference>
<gene>
    <name evidence="4" type="ORF">PG991_006799</name>
</gene>
<organism evidence="4 5">
    <name type="scientific">Apiospora marii</name>
    <dbReference type="NCBI Taxonomy" id="335849"/>
    <lineage>
        <taxon>Eukaryota</taxon>
        <taxon>Fungi</taxon>
        <taxon>Dikarya</taxon>
        <taxon>Ascomycota</taxon>
        <taxon>Pezizomycotina</taxon>
        <taxon>Sordariomycetes</taxon>
        <taxon>Xylariomycetidae</taxon>
        <taxon>Amphisphaeriales</taxon>
        <taxon>Apiosporaceae</taxon>
        <taxon>Apiospora</taxon>
    </lineage>
</organism>
<keyword evidence="2" id="KW-0408">Iron</keyword>
<proteinExistence type="predicted"/>
<accession>A0ABR1RYI3</accession>